<evidence type="ECO:0000313" key="1">
    <source>
        <dbReference type="EMBL" id="KAH7978773.1"/>
    </source>
</evidence>
<gene>
    <name evidence="1" type="ORF">HPB49_006708</name>
</gene>
<comment type="caution">
    <text evidence="1">The sequence shown here is derived from an EMBL/GenBank/DDBJ whole genome shotgun (WGS) entry which is preliminary data.</text>
</comment>
<evidence type="ECO:0000313" key="2">
    <source>
        <dbReference type="Proteomes" id="UP000821865"/>
    </source>
</evidence>
<sequence>MLATPARTIHKCDSQSSKSVKLIDTKECEGSVPLDVEDESNIIAEDDVVSEEPERKAPTESAVVDIVRRLQELLHEKGPSLEGDLMGALSLSQAQVIIEEYGTLTAFIDQHPEFRVAREDRCFVYYKDHENEGACHFLSLLQDGATIPSACYNDGGRQHAEGYDDGPRRTRLSSSSSSTYESAVEGPDGEEEQRSMKDGWSQVSSPPALQAMQEKCDAEAQTQGGVPALFIEMESTLQKRDSEIAKLKGRLKTLRESHSNEEQDLLVMIDELLQMPPPDPTRRAAEVKNPATKKDKPTGTNGENDQVSPRDPLPLPGPEDKARSVPVDPSPRPQPPSDKGLSKHATPPPVPDFSERPGCKEEAAASCSDVESMRPSQEEVPTKSKVAEQISKIVRMVKKKEPSCTDDEIRRLFDQVRRSHGGFSRMTYKAIVELLLDNMKAMGLQDTTTERPPTRFLRVHGRQLSQRVPRGPPALLQPSLLAEHHGPSSSGPLQVMHAASAADGCFHLAQLCLWNNFLWVIDIELRQGRQDLACLRGRVVPVASNMQRVCSFLPLMGQYCIECVELCKSHTSQVQFLLRDVFSVSRNLRHARLCYHLLDYPPRDLMDALRSTVTTLDTLEIVSVRFSSVGVSMLCELLYRCDAMRTLVFRDNWIDVPKDQALMR</sequence>
<keyword evidence="2" id="KW-1185">Reference proteome</keyword>
<dbReference type="Proteomes" id="UP000821865">
    <property type="component" value="Chromosome 1"/>
</dbReference>
<reference evidence="1" key="1">
    <citation type="submission" date="2020-05" db="EMBL/GenBank/DDBJ databases">
        <title>Large-scale comparative analyses of tick genomes elucidate their genetic diversity and vector capacities.</title>
        <authorList>
            <person name="Jia N."/>
            <person name="Wang J."/>
            <person name="Shi W."/>
            <person name="Du L."/>
            <person name="Sun Y."/>
            <person name="Zhan W."/>
            <person name="Jiang J."/>
            <person name="Wang Q."/>
            <person name="Zhang B."/>
            <person name="Ji P."/>
            <person name="Sakyi L.B."/>
            <person name="Cui X."/>
            <person name="Yuan T."/>
            <person name="Jiang B."/>
            <person name="Yang W."/>
            <person name="Lam T.T.-Y."/>
            <person name="Chang Q."/>
            <person name="Ding S."/>
            <person name="Wang X."/>
            <person name="Zhu J."/>
            <person name="Ruan X."/>
            <person name="Zhao L."/>
            <person name="Wei J."/>
            <person name="Que T."/>
            <person name="Du C."/>
            <person name="Cheng J."/>
            <person name="Dai P."/>
            <person name="Han X."/>
            <person name="Huang E."/>
            <person name="Gao Y."/>
            <person name="Liu J."/>
            <person name="Shao H."/>
            <person name="Ye R."/>
            <person name="Li L."/>
            <person name="Wei W."/>
            <person name="Wang X."/>
            <person name="Wang C."/>
            <person name="Yang T."/>
            <person name="Huo Q."/>
            <person name="Li W."/>
            <person name="Guo W."/>
            <person name="Chen H."/>
            <person name="Zhou L."/>
            <person name="Ni X."/>
            <person name="Tian J."/>
            <person name="Zhou Y."/>
            <person name="Sheng Y."/>
            <person name="Liu T."/>
            <person name="Pan Y."/>
            <person name="Xia L."/>
            <person name="Li J."/>
            <person name="Zhao F."/>
            <person name="Cao W."/>
        </authorList>
    </citation>
    <scope>NUCLEOTIDE SEQUENCE</scope>
    <source>
        <strain evidence="1">Dsil-2018</strain>
    </source>
</reference>
<accession>A0ACB8DWL8</accession>
<dbReference type="EMBL" id="CM023470">
    <property type="protein sequence ID" value="KAH7978773.1"/>
    <property type="molecule type" value="Genomic_DNA"/>
</dbReference>
<organism evidence="1 2">
    <name type="scientific">Dermacentor silvarum</name>
    <name type="common">Tick</name>
    <dbReference type="NCBI Taxonomy" id="543639"/>
    <lineage>
        <taxon>Eukaryota</taxon>
        <taxon>Metazoa</taxon>
        <taxon>Ecdysozoa</taxon>
        <taxon>Arthropoda</taxon>
        <taxon>Chelicerata</taxon>
        <taxon>Arachnida</taxon>
        <taxon>Acari</taxon>
        <taxon>Parasitiformes</taxon>
        <taxon>Ixodida</taxon>
        <taxon>Ixodoidea</taxon>
        <taxon>Ixodidae</taxon>
        <taxon>Rhipicephalinae</taxon>
        <taxon>Dermacentor</taxon>
    </lineage>
</organism>
<name>A0ACB8DWL8_DERSI</name>
<proteinExistence type="predicted"/>
<protein>
    <submittedName>
        <fullName evidence="1">Uncharacterized protein</fullName>
    </submittedName>
</protein>